<dbReference type="SMART" id="SM00516">
    <property type="entry name" value="SEC14"/>
    <property type="match status" value="1"/>
</dbReference>
<dbReference type="AlphaFoldDB" id="A0A8T0ESK4"/>
<gene>
    <name evidence="2" type="ORF">HNY73_015423</name>
</gene>
<dbReference type="SUPFAM" id="SSF52087">
    <property type="entry name" value="CRAL/TRIO domain"/>
    <property type="match status" value="1"/>
</dbReference>
<organism evidence="2 3">
    <name type="scientific">Argiope bruennichi</name>
    <name type="common">Wasp spider</name>
    <name type="synonym">Aranea bruennichi</name>
    <dbReference type="NCBI Taxonomy" id="94029"/>
    <lineage>
        <taxon>Eukaryota</taxon>
        <taxon>Metazoa</taxon>
        <taxon>Ecdysozoa</taxon>
        <taxon>Arthropoda</taxon>
        <taxon>Chelicerata</taxon>
        <taxon>Arachnida</taxon>
        <taxon>Araneae</taxon>
        <taxon>Araneomorphae</taxon>
        <taxon>Entelegynae</taxon>
        <taxon>Araneoidea</taxon>
        <taxon>Araneidae</taxon>
        <taxon>Argiope</taxon>
    </lineage>
</organism>
<comment type="caution">
    <text evidence="2">The sequence shown here is derived from an EMBL/GenBank/DDBJ whole genome shotgun (WGS) entry which is preliminary data.</text>
</comment>
<dbReference type="Gene3D" id="1.10.8.20">
    <property type="entry name" value="N-terminal domain of phosphatidylinositol transfer protein sec14p"/>
    <property type="match status" value="1"/>
</dbReference>
<keyword evidence="3" id="KW-1185">Reference proteome</keyword>
<dbReference type="Pfam" id="PF00650">
    <property type="entry name" value="CRAL_TRIO"/>
    <property type="match status" value="1"/>
</dbReference>
<dbReference type="PANTHER" id="PTHR10174">
    <property type="entry name" value="ALPHA-TOCOPHEROL TRANSFER PROTEIN-RELATED"/>
    <property type="match status" value="1"/>
</dbReference>
<dbReference type="Gene3D" id="3.40.525.10">
    <property type="entry name" value="CRAL-TRIO lipid binding domain"/>
    <property type="match status" value="1"/>
</dbReference>
<dbReference type="InterPro" id="IPR036865">
    <property type="entry name" value="CRAL-TRIO_dom_sf"/>
</dbReference>
<name>A0A8T0ESK4_ARGBR</name>
<dbReference type="InterPro" id="IPR036273">
    <property type="entry name" value="CRAL/TRIO_N_dom_sf"/>
</dbReference>
<dbReference type="Proteomes" id="UP000807504">
    <property type="component" value="Unassembled WGS sequence"/>
</dbReference>
<dbReference type="EMBL" id="JABXBU010002072">
    <property type="protein sequence ID" value="KAF8778727.1"/>
    <property type="molecule type" value="Genomic_DNA"/>
</dbReference>
<dbReference type="SUPFAM" id="SSF46938">
    <property type="entry name" value="CRAL/TRIO N-terminal domain"/>
    <property type="match status" value="1"/>
</dbReference>
<reference evidence="2" key="2">
    <citation type="submission" date="2020-06" db="EMBL/GenBank/DDBJ databases">
        <authorList>
            <person name="Sheffer M."/>
        </authorList>
    </citation>
    <scope>NUCLEOTIDE SEQUENCE</scope>
</reference>
<dbReference type="PRINTS" id="PR00180">
    <property type="entry name" value="CRETINALDHBP"/>
</dbReference>
<sequence>MCSKVISNKSEDTLPFHTHSLPKFVIRKCEEELNETPGKKAKAVLELRSMLKNNPETSEYNFHDDLLVLFLRRNKYRMRDAFQNVQNFVNIHRKESYLFKSASDKYLDLPSCKGLVLLPKRCPDGCTIVRSQLGRWNPNEMPFEKLQSLFTILFLQLLRDPMTQINGFKIIHDFKGTSLHLKFLHSQSFANCVPGRYKEIHLVNESFVMKTLWAIVKPFLSEKIRNRVIFHSKPEGLLHYFPRSVLPAEYGGTLLNNDTEDWIKIANKYHKEYTVEGQPNFY</sequence>
<accession>A0A8T0ESK4</accession>
<feature type="domain" description="CRAL-TRIO" evidence="1">
    <location>
        <begin position="123"/>
        <end position="258"/>
    </location>
</feature>
<dbReference type="GO" id="GO:1902936">
    <property type="term" value="F:phosphatidylinositol bisphosphate binding"/>
    <property type="evidence" value="ECO:0007669"/>
    <property type="project" value="TreeGrafter"/>
</dbReference>
<evidence type="ECO:0000313" key="2">
    <source>
        <dbReference type="EMBL" id="KAF8778727.1"/>
    </source>
</evidence>
<protein>
    <submittedName>
        <fullName evidence="2">Alpha-tocopherol transfer protein-like</fullName>
    </submittedName>
</protein>
<dbReference type="InterPro" id="IPR001251">
    <property type="entry name" value="CRAL-TRIO_dom"/>
</dbReference>
<reference evidence="2" key="1">
    <citation type="journal article" date="2020" name="bioRxiv">
        <title>Chromosome-level reference genome of the European wasp spider Argiope bruennichi: a resource for studies on range expansion and evolutionary adaptation.</title>
        <authorList>
            <person name="Sheffer M.M."/>
            <person name="Hoppe A."/>
            <person name="Krehenwinkel H."/>
            <person name="Uhl G."/>
            <person name="Kuss A.W."/>
            <person name="Jensen L."/>
            <person name="Jensen C."/>
            <person name="Gillespie R.G."/>
            <person name="Hoff K.J."/>
            <person name="Prost S."/>
        </authorList>
    </citation>
    <scope>NUCLEOTIDE SEQUENCE</scope>
</reference>
<dbReference type="CDD" id="cd00170">
    <property type="entry name" value="SEC14"/>
    <property type="match status" value="1"/>
</dbReference>
<dbReference type="GO" id="GO:0016020">
    <property type="term" value="C:membrane"/>
    <property type="evidence" value="ECO:0007669"/>
    <property type="project" value="TreeGrafter"/>
</dbReference>
<evidence type="ECO:0000313" key="3">
    <source>
        <dbReference type="Proteomes" id="UP000807504"/>
    </source>
</evidence>
<dbReference type="PANTHER" id="PTHR10174:SF130">
    <property type="entry name" value="ALPHA-TOCOPHEROL TRANSFER PROTEIN-LIKE"/>
    <property type="match status" value="1"/>
</dbReference>
<evidence type="ECO:0000259" key="1">
    <source>
        <dbReference type="PROSITE" id="PS50191"/>
    </source>
</evidence>
<dbReference type="PROSITE" id="PS50191">
    <property type="entry name" value="CRAL_TRIO"/>
    <property type="match status" value="1"/>
</dbReference>
<proteinExistence type="predicted"/>